<evidence type="ECO:0000256" key="1">
    <source>
        <dbReference type="SAM" id="MobiDB-lite"/>
    </source>
</evidence>
<evidence type="ECO:0000313" key="2">
    <source>
        <dbReference type="Ensembl" id="ENSCCRP00000122744.1"/>
    </source>
</evidence>
<dbReference type="Proteomes" id="UP001108240">
    <property type="component" value="Unplaced"/>
</dbReference>
<dbReference type="Pfam" id="PF05477">
    <property type="entry name" value="SURF2"/>
    <property type="match status" value="1"/>
</dbReference>
<proteinExistence type="predicted"/>
<organism evidence="2 3">
    <name type="scientific">Cyprinus carpio carpio</name>
    <dbReference type="NCBI Taxonomy" id="630221"/>
    <lineage>
        <taxon>Eukaryota</taxon>
        <taxon>Metazoa</taxon>
        <taxon>Chordata</taxon>
        <taxon>Craniata</taxon>
        <taxon>Vertebrata</taxon>
        <taxon>Euteleostomi</taxon>
        <taxon>Actinopterygii</taxon>
        <taxon>Neopterygii</taxon>
        <taxon>Teleostei</taxon>
        <taxon>Ostariophysi</taxon>
        <taxon>Cypriniformes</taxon>
        <taxon>Cyprinidae</taxon>
        <taxon>Cyprininae</taxon>
        <taxon>Cyprinus</taxon>
    </lineage>
</organism>
<dbReference type="InterPro" id="IPR008833">
    <property type="entry name" value="Surf2"/>
</dbReference>
<sequence length="303" mass="34696">LAVTGFPFYRLGWLVFYFCCYGGFTGGFEIISTEASLLSAHRLEEGQNHGSCSYDHCEELKWRKRVFECYLYEICQIRCSLNAHEFPCILAELQRFTAGSKYKNLRAQAEFDYSQYEPHIVSSTKQPDHLFCKLTLRHINRVPQHVVRHVSGRRYRRALEQYEECVRQGVEFVPVQLKQKKRPKEAAGSEGRATGSERRASRKQDSGVWTPSTSGGEDSDSSDSMSDLYPPSVFTVKKPDDEQNVSDAEEDDFQTDEDEDVSEMEVENQMQKRKKVQSAGSTKKFKKNKNKKGCKHVGKANGK</sequence>
<dbReference type="AlphaFoldDB" id="A0A9J7YQM3"/>
<keyword evidence="3" id="KW-1185">Reference proteome</keyword>
<accession>A0A9J7YQM3</accession>
<dbReference type="OMA" id="QYEPYIV"/>
<evidence type="ECO:0000313" key="3">
    <source>
        <dbReference type="Proteomes" id="UP001108240"/>
    </source>
</evidence>
<reference evidence="2" key="2">
    <citation type="submission" date="2025-09" db="UniProtKB">
        <authorList>
            <consortium name="Ensembl"/>
        </authorList>
    </citation>
    <scope>IDENTIFICATION</scope>
</reference>
<feature type="compositionally biased region" description="Low complexity" evidence="1">
    <location>
        <begin position="212"/>
        <end position="227"/>
    </location>
</feature>
<name>A0A9J7YQM3_CYPCA</name>
<feature type="region of interest" description="Disordered" evidence="1">
    <location>
        <begin position="177"/>
        <end position="303"/>
    </location>
</feature>
<feature type="compositionally biased region" description="Basic and acidic residues" evidence="1">
    <location>
        <begin position="195"/>
        <end position="205"/>
    </location>
</feature>
<feature type="compositionally biased region" description="Acidic residues" evidence="1">
    <location>
        <begin position="242"/>
        <end position="266"/>
    </location>
</feature>
<reference evidence="2" key="1">
    <citation type="submission" date="2025-08" db="UniProtKB">
        <authorList>
            <consortium name="Ensembl"/>
        </authorList>
    </citation>
    <scope>IDENTIFICATION</scope>
</reference>
<feature type="compositionally biased region" description="Basic residues" evidence="1">
    <location>
        <begin position="283"/>
        <end position="303"/>
    </location>
</feature>
<dbReference type="PANTHER" id="PTHR34348:SF1">
    <property type="entry name" value="SURFEIT LOCUS PROTEIN 2"/>
    <property type="match status" value="1"/>
</dbReference>
<dbReference type="GeneTree" id="ENSGT00940000165981"/>
<dbReference type="PANTHER" id="PTHR34348">
    <property type="entry name" value="SURFEIT LOCUS PROTEIN 2"/>
    <property type="match status" value="1"/>
</dbReference>
<dbReference type="Ensembl" id="ENSCCRT00000106538.1">
    <property type="protein sequence ID" value="ENSCCRP00000122744.1"/>
    <property type="gene ID" value="ENSCCRG00000057109.1"/>
</dbReference>
<protein>
    <submittedName>
        <fullName evidence="2">Surfeit 2</fullName>
    </submittedName>
</protein>